<evidence type="ECO:0000259" key="1">
    <source>
        <dbReference type="Pfam" id="PF01636"/>
    </source>
</evidence>
<dbReference type="InterPro" id="IPR011009">
    <property type="entry name" value="Kinase-like_dom_sf"/>
</dbReference>
<dbReference type="Pfam" id="PF01636">
    <property type="entry name" value="APH"/>
    <property type="match status" value="1"/>
</dbReference>
<dbReference type="InterPro" id="IPR002575">
    <property type="entry name" value="Aminoglycoside_PTrfase"/>
</dbReference>
<dbReference type="Gene3D" id="3.90.1200.10">
    <property type="match status" value="1"/>
</dbReference>
<dbReference type="AlphaFoldDB" id="A0A9Q2ZKT8"/>
<dbReference type="Proteomes" id="UP000709437">
    <property type="component" value="Unassembled WGS sequence"/>
</dbReference>
<evidence type="ECO:0000313" key="3">
    <source>
        <dbReference type="Proteomes" id="UP000709437"/>
    </source>
</evidence>
<sequence>MHWGDTGLDDDQIAFVQQTLHDAVVVADDSWGLLDTRVLHIRAGVDGFTVKASGPTNTHFPRELEAHRTATAALRASGDAGALVAANEEHRVLVLERVPGHLALGTPDEHDPDVHRQAGAVLRRLHDQDTRQDPTFLQHEQAKALAALDAPHRIPDEVVARARAALRALPTDRTTQSLVPTHGDFHPRNWIVDNDARDARDDHHRRLRVIDFGRFGWRPASFDLTRLAVLHWQHDPRLEAAFFDGYGDDPRTPDAWRWLQLREAVGTATWAYAVGDEGFEAQGHDMLRRALAAF</sequence>
<protein>
    <submittedName>
        <fullName evidence="2">Phosphotransferase</fullName>
    </submittedName>
</protein>
<name>A0A9Q2ZKT8_9MICO</name>
<comment type="caution">
    <text evidence="2">The sequence shown here is derived from an EMBL/GenBank/DDBJ whole genome shotgun (WGS) entry which is preliminary data.</text>
</comment>
<gene>
    <name evidence="2" type="ORF">KK103_10440</name>
</gene>
<accession>A0A9Q2ZKT8</accession>
<dbReference type="EMBL" id="JAHEWX010000012">
    <property type="protein sequence ID" value="MBT1542181.1"/>
    <property type="molecule type" value="Genomic_DNA"/>
</dbReference>
<feature type="domain" description="Aminoglycoside phosphotransferase" evidence="1">
    <location>
        <begin position="80"/>
        <end position="256"/>
    </location>
</feature>
<dbReference type="SUPFAM" id="SSF56112">
    <property type="entry name" value="Protein kinase-like (PK-like)"/>
    <property type="match status" value="1"/>
</dbReference>
<dbReference type="RefSeq" id="WP_214563160.1">
    <property type="nucleotide sequence ID" value="NZ_JAHEWX010000012.1"/>
</dbReference>
<evidence type="ECO:0000313" key="2">
    <source>
        <dbReference type="EMBL" id="MBT1542181.1"/>
    </source>
</evidence>
<organism evidence="2 3">
    <name type="scientific">Curtobacterium flaccumfaciens pv. flaccumfaciens</name>
    <dbReference type="NCBI Taxonomy" id="138532"/>
    <lineage>
        <taxon>Bacteria</taxon>
        <taxon>Bacillati</taxon>
        <taxon>Actinomycetota</taxon>
        <taxon>Actinomycetes</taxon>
        <taxon>Micrococcales</taxon>
        <taxon>Microbacteriaceae</taxon>
        <taxon>Curtobacterium</taxon>
    </lineage>
</organism>
<reference evidence="2" key="1">
    <citation type="submission" date="2021-05" db="EMBL/GenBank/DDBJ databases">
        <title>Whole genome sequence of Curtobacterium flaccumfaciens pv. flaccumfaciens strain CFBP 3417.</title>
        <authorList>
            <person name="Osdaghi E."/>
            <person name="Taghouti G."/>
            <person name="Portier P."/>
            <person name="Fazliarab A."/>
            <person name="Taghavi S.M."/>
            <person name="Briand M."/>
            <person name="Le-Saux M."/>
            <person name="Jacques M.-A."/>
        </authorList>
    </citation>
    <scope>NUCLEOTIDE SEQUENCE</scope>
    <source>
        <strain evidence="2">CFBP 3417</strain>
    </source>
</reference>
<proteinExistence type="predicted"/>